<gene>
    <name evidence="2" type="ORF">UFOPK1835_01518</name>
</gene>
<name>A0A6J6IA94_9ZZZZ</name>
<sequence length="204" mass="21337">MVDSENRRFGKVLVEGGIEFDGRLVVASERLLDDEAGAAVESGGRDSVGDCREHRGRNGEVEDRMLGVAGSDLQAIEGSGIVVVPVDVGHLVGESVECRLIPDLAGIGDRCAAVVAQIVVGPVVARDADHRDIETSADLKSVDGGEEFLLGQITGGAEEHQEVGAGKIDGGRHQGHEKGSGSEGSGLINLASRALPRARFPRWI</sequence>
<evidence type="ECO:0000256" key="1">
    <source>
        <dbReference type="SAM" id="MobiDB-lite"/>
    </source>
</evidence>
<feature type="compositionally biased region" description="Basic and acidic residues" evidence="1">
    <location>
        <begin position="169"/>
        <end position="180"/>
    </location>
</feature>
<evidence type="ECO:0000313" key="2">
    <source>
        <dbReference type="EMBL" id="CAB4617658.1"/>
    </source>
</evidence>
<dbReference type="AlphaFoldDB" id="A0A6J6IA94"/>
<reference evidence="2" key="1">
    <citation type="submission" date="2020-05" db="EMBL/GenBank/DDBJ databases">
        <authorList>
            <person name="Chiriac C."/>
            <person name="Salcher M."/>
            <person name="Ghai R."/>
            <person name="Kavagutti S V."/>
        </authorList>
    </citation>
    <scope>NUCLEOTIDE SEQUENCE</scope>
</reference>
<proteinExistence type="predicted"/>
<organism evidence="2">
    <name type="scientific">freshwater metagenome</name>
    <dbReference type="NCBI Taxonomy" id="449393"/>
    <lineage>
        <taxon>unclassified sequences</taxon>
        <taxon>metagenomes</taxon>
        <taxon>ecological metagenomes</taxon>
    </lineage>
</organism>
<protein>
    <submittedName>
        <fullName evidence="2">Unannotated protein</fullName>
    </submittedName>
</protein>
<dbReference type="EMBL" id="CAEZUP010000074">
    <property type="protein sequence ID" value="CAB4617658.1"/>
    <property type="molecule type" value="Genomic_DNA"/>
</dbReference>
<accession>A0A6J6IA94</accession>
<feature type="region of interest" description="Disordered" evidence="1">
    <location>
        <begin position="166"/>
        <end position="187"/>
    </location>
</feature>